<evidence type="ECO:0000313" key="12">
    <source>
        <dbReference type="EMBL" id="KAK1760479.1"/>
    </source>
</evidence>
<dbReference type="GO" id="GO:0033588">
    <property type="term" value="C:elongator holoenzyme complex"/>
    <property type="evidence" value="ECO:0007669"/>
    <property type="project" value="InterPro"/>
</dbReference>
<dbReference type="InterPro" id="IPR037289">
    <property type="entry name" value="Elp2"/>
</dbReference>
<dbReference type="PROSITE" id="PS50294">
    <property type="entry name" value="WD_REPEATS_REGION"/>
    <property type="match status" value="2"/>
</dbReference>
<evidence type="ECO:0000256" key="6">
    <source>
        <dbReference type="ARBA" id="ARBA00022490"/>
    </source>
</evidence>
<dbReference type="AlphaFoldDB" id="A0AAJ0BLH1"/>
<dbReference type="GO" id="GO:0002098">
    <property type="term" value="P:tRNA wobble uridine modification"/>
    <property type="evidence" value="ECO:0007669"/>
    <property type="project" value="InterPro"/>
</dbReference>
<dbReference type="FunFam" id="2.130.10.10:FF:000400">
    <property type="entry name" value="Elongator acetyltransferase complex subunit 2"/>
    <property type="match status" value="1"/>
</dbReference>
<dbReference type="PROSITE" id="PS50082">
    <property type="entry name" value="WD_REPEATS_2"/>
    <property type="match status" value="5"/>
</dbReference>
<comment type="caution">
    <text evidence="12">The sequence shown here is derived from an EMBL/GenBank/DDBJ whole genome shotgun (WGS) entry which is preliminary data.</text>
</comment>
<evidence type="ECO:0000256" key="7">
    <source>
        <dbReference type="ARBA" id="ARBA00022574"/>
    </source>
</evidence>
<feature type="repeat" description="WD" evidence="11">
    <location>
        <begin position="218"/>
        <end position="266"/>
    </location>
</feature>
<dbReference type="SUPFAM" id="SSF50978">
    <property type="entry name" value="WD40 repeat-like"/>
    <property type="match status" value="3"/>
</dbReference>
<dbReference type="Pfam" id="PF00400">
    <property type="entry name" value="WD40"/>
    <property type="match status" value="6"/>
</dbReference>
<name>A0AAJ0BLH1_9PEZI</name>
<dbReference type="SMART" id="SM00320">
    <property type="entry name" value="WD40"/>
    <property type="match status" value="11"/>
</dbReference>
<evidence type="ECO:0000256" key="9">
    <source>
        <dbReference type="ARBA" id="ARBA00022737"/>
    </source>
</evidence>
<sequence length="841" mass="92807">MATLPPPKLMRSAALYISAGANNHPQAADWGDQGVVAFGSDRNVCLWYPQDPAGVTQILRGHHAHVRAVRFIPRLSYANITHLVTAGEEGSVFWWCLDIERRRLIGWEEFKGIHTSPVNCIAVLKKPTVSHYRRIFVTGAADATIQVWRVGAGDSAMPEVFQKINTTGRYFPMAAALSPVGRRGHLVLAVAGTSNVVQIFTADGSTKRAPYFTLQATLSGHETWVRSLDFVLEKPDGTVSDLLLASASQDKYIRLWRIHPGKHASTGKADGMEAAGALVPSNKTYRFDVEVSEYCVLFEALLLGHEDWIYSGRWSRSWDGTLRLLSASADNSLAIWELDEQSGIWVAVSRLGEVSREKGATTATGSVGGFWTGLWSPDGDSIITFSRTGSWRRWDYDGAEGKWEQKPAISGHTRAVTGISWSPDGAYLLSTSLDRTTRLHAEWVQSPGLRSWHEMARPQIHGYDLNCVDWINPTTFVSGAEEKLMRVFREPRAIASMLHRLTDSGDLSDAGSLPDAANMPVLGLSNKAIDVVDDDGDAAMLDPTDPHMSDGNGVTLDPAGAVRRSALEIDHPPFEESLSRHTLWPEIEKLYGHGYEISCLATSHDGRFVASACHASSPNHAVVRLFETAKWTEVRPPLAAHSLTVTRLRFSPDDRYLLSVGRDRLWAVYERRDSDDGCCYTLLQTFKGHSRQIFDAAWAPTGNLFATAARESLIRIWTRRDGQDKFSFALTIPQLHKEEENEKKEKETPEATKALDFWPDITPGGGLVLATGSERGKLAVLYLKLDDAGTVTVEGVTAPETEQDTLHKEIMQLAWRPARDGEKTLALAGGDGSVRIYTILD</sequence>
<keyword evidence="13" id="KW-1185">Reference proteome</keyword>
<dbReference type="InterPro" id="IPR036322">
    <property type="entry name" value="WD40_repeat_dom_sf"/>
</dbReference>
<feature type="repeat" description="WD" evidence="11">
    <location>
        <begin position="409"/>
        <end position="439"/>
    </location>
</feature>
<comment type="similarity">
    <text evidence="4">Belongs to the WD repeat ELP2 family.</text>
</comment>
<dbReference type="InterPro" id="IPR001680">
    <property type="entry name" value="WD40_rpt"/>
</dbReference>
<keyword evidence="8" id="KW-0819">tRNA processing</keyword>
<dbReference type="Proteomes" id="UP001239445">
    <property type="component" value="Unassembled WGS sequence"/>
</dbReference>
<dbReference type="GO" id="GO:0005634">
    <property type="term" value="C:nucleus"/>
    <property type="evidence" value="ECO:0007669"/>
    <property type="project" value="UniProtKB-SubCell"/>
</dbReference>
<evidence type="ECO:0000256" key="1">
    <source>
        <dbReference type="ARBA" id="ARBA00004123"/>
    </source>
</evidence>
<organism evidence="12 13">
    <name type="scientific">Echria macrotheca</name>
    <dbReference type="NCBI Taxonomy" id="438768"/>
    <lineage>
        <taxon>Eukaryota</taxon>
        <taxon>Fungi</taxon>
        <taxon>Dikarya</taxon>
        <taxon>Ascomycota</taxon>
        <taxon>Pezizomycotina</taxon>
        <taxon>Sordariomycetes</taxon>
        <taxon>Sordariomycetidae</taxon>
        <taxon>Sordariales</taxon>
        <taxon>Schizotheciaceae</taxon>
        <taxon>Echria</taxon>
    </lineage>
</organism>
<evidence type="ECO:0000256" key="2">
    <source>
        <dbReference type="ARBA" id="ARBA00004496"/>
    </source>
</evidence>
<protein>
    <recommendedName>
        <fullName evidence="5">Elongator complex protein 2</fullName>
    </recommendedName>
</protein>
<dbReference type="EMBL" id="MU839827">
    <property type="protein sequence ID" value="KAK1760479.1"/>
    <property type="molecule type" value="Genomic_DNA"/>
</dbReference>
<dbReference type="PANTHER" id="PTHR44111">
    <property type="entry name" value="ELONGATOR COMPLEX PROTEIN 2"/>
    <property type="match status" value="1"/>
</dbReference>
<dbReference type="GO" id="GO:0005737">
    <property type="term" value="C:cytoplasm"/>
    <property type="evidence" value="ECO:0007669"/>
    <property type="project" value="UniProtKB-SubCell"/>
</dbReference>
<evidence type="ECO:0000313" key="13">
    <source>
        <dbReference type="Proteomes" id="UP001239445"/>
    </source>
</evidence>
<keyword evidence="6" id="KW-0963">Cytoplasm</keyword>
<keyword evidence="9" id="KW-0677">Repeat</keyword>
<reference evidence="12" key="1">
    <citation type="submission" date="2023-06" db="EMBL/GenBank/DDBJ databases">
        <title>Genome-scale phylogeny and comparative genomics of the fungal order Sordariales.</title>
        <authorList>
            <consortium name="Lawrence Berkeley National Laboratory"/>
            <person name="Hensen N."/>
            <person name="Bonometti L."/>
            <person name="Westerberg I."/>
            <person name="Brannstrom I.O."/>
            <person name="Guillou S."/>
            <person name="Cros-Aarteil S."/>
            <person name="Calhoun S."/>
            <person name="Haridas S."/>
            <person name="Kuo A."/>
            <person name="Mondo S."/>
            <person name="Pangilinan J."/>
            <person name="Riley R."/>
            <person name="Labutti K."/>
            <person name="Andreopoulos B."/>
            <person name="Lipzen A."/>
            <person name="Chen C."/>
            <person name="Yanf M."/>
            <person name="Daum C."/>
            <person name="Ng V."/>
            <person name="Clum A."/>
            <person name="Steindorff A."/>
            <person name="Ohm R."/>
            <person name="Martin F."/>
            <person name="Silar P."/>
            <person name="Natvig D."/>
            <person name="Lalanne C."/>
            <person name="Gautier V."/>
            <person name="Ament-Velasquez S.L."/>
            <person name="Kruys A."/>
            <person name="Hutchinson M.I."/>
            <person name="Powell A.J."/>
            <person name="Barry K."/>
            <person name="Miller A.N."/>
            <person name="Grigoriev I.V."/>
            <person name="Debuchy R."/>
            <person name="Gladieux P."/>
            <person name="Thoren M.H."/>
            <person name="Johannesson H."/>
        </authorList>
    </citation>
    <scope>NUCLEOTIDE SEQUENCE</scope>
    <source>
        <strain evidence="12">PSN4</strain>
    </source>
</reference>
<keyword evidence="10" id="KW-0539">Nucleus</keyword>
<gene>
    <name evidence="12" type="ORF">QBC47DRAFT_367214</name>
</gene>
<evidence type="ECO:0000256" key="4">
    <source>
        <dbReference type="ARBA" id="ARBA00005881"/>
    </source>
</evidence>
<comment type="pathway">
    <text evidence="3">tRNA modification; 5-methoxycarbonylmethyl-2-thiouridine-tRNA biosynthesis.</text>
</comment>
<evidence type="ECO:0000256" key="8">
    <source>
        <dbReference type="ARBA" id="ARBA00022694"/>
    </source>
</evidence>
<dbReference type="InterPro" id="IPR015943">
    <property type="entry name" value="WD40/YVTN_repeat-like_dom_sf"/>
</dbReference>
<dbReference type="Gene3D" id="2.130.10.10">
    <property type="entry name" value="YVTN repeat-like/Quinoprotein amine dehydrogenase"/>
    <property type="match status" value="4"/>
</dbReference>
<dbReference type="InterPro" id="IPR019775">
    <property type="entry name" value="WD40_repeat_CS"/>
</dbReference>
<feature type="repeat" description="WD" evidence="11">
    <location>
        <begin position="302"/>
        <end position="346"/>
    </location>
</feature>
<evidence type="ECO:0000256" key="5">
    <source>
        <dbReference type="ARBA" id="ARBA00020267"/>
    </source>
</evidence>
<evidence type="ECO:0000256" key="10">
    <source>
        <dbReference type="ARBA" id="ARBA00023242"/>
    </source>
</evidence>
<dbReference type="PROSITE" id="PS00678">
    <property type="entry name" value="WD_REPEATS_1"/>
    <property type="match status" value="1"/>
</dbReference>
<evidence type="ECO:0000256" key="11">
    <source>
        <dbReference type="PROSITE-ProRule" id="PRU00221"/>
    </source>
</evidence>
<feature type="repeat" description="WD" evidence="11">
    <location>
        <begin position="686"/>
        <end position="727"/>
    </location>
</feature>
<proteinExistence type="inferred from homology"/>
<evidence type="ECO:0000256" key="3">
    <source>
        <dbReference type="ARBA" id="ARBA00005043"/>
    </source>
</evidence>
<feature type="repeat" description="WD" evidence="11">
    <location>
        <begin position="638"/>
        <end position="670"/>
    </location>
</feature>
<keyword evidence="7 11" id="KW-0853">WD repeat</keyword>
<comment type="subcellular location">
    <subcellularLocation>
        <location evidence="2">Cytoplasm</location>
    </subcellularLocation>
    <subcellularLocation>
        <location evidence="1">Nucleus</location>
    </subcellularLocation>
</comment>
<dbReference type="PANTHER" id="PTHR44111:SF1">
    <property type="entry name" value="ELONGATOR COMPLEX PROTEIN 2"/>
    <property type="match status" value="1"/>
</dbReference>
<accession>A0AAJ0BLH1</accession>